<dbReference type="SUPFAM" id="SSF52141">
    <property type="entry name" value="Uracil-DNA glycosylase-like"/>
    <property type="match status" value="1"/>
</dbReference>
<dbReference type="Pfam" id="PF03167">
    <property type="entry name" value="UDG"/>
    <property type="match status" value="1"/>
</dbReference>
<dbReference type="AlphaFoldDB" id="A0A1I4V1E0"/>
<proteinExistence type="predicted"/>
<feature type="domain" description="Uracil-DNA glycosylase-like" evidence="1">
    <location>
        <begin position="12"/>
        <end position="156"/>
    </location>
</feature>
<dbReference type="InterPro" id="IPR036895">
    <property type="entry name" value="Uracil-DNA_glycosylase-like_sf"/>
</dbReference>
<dbReference type="NCBIfam" id="TIGR04274">
    <property type="entry name" value="hypoxanDNAglyco"/>
    <property type="match status" value="1"/>
</dbReference>
<evidence type="ECO:0000259" key="1">
    <source>
        <dbReference type="Pfam" id="PF03167"/>
    </source>
</evidence>
<dbReference type="OrthoDB" id="9799921at2"/>
<gene>
    <name evidence="2" type="ORF">SAMN05421863_107415</name>
</gene>
<keyword evidence="3" id="KW-1185">Reference proteome</keyword>
<dbReference type="Proteomes" id="UP000183287">
    <property type="component" value="Unassembled WGS sequence"/>
</dbReference>
<sequence length="173" mass="19988">MKNEFIIALPPILPKRAHTLILGSIPGAKSLELNQYYAHPQNQFWRFMGDIFGASPSIPYEERIKVLKQKGIAVWDVLKACNRYGSMDADIKNPVVNDFECFYQDNPSIKLVVFDSSSAENFYKRLVQPTLSQELIYRRVPSPSPAHARMNYEAKRILWMEALSDRVVYRNSF</sequence>
<dbReference type="CDD" id="cd10032">
    <property type="entry name" value="UDG-F6_HDG"/>
    <property type="match status" value="1"/>
</dbReference>
<dbReference type="EMBL" id="FOUB01000074">
    <property type="protein sequence ID" value="SFM95018.1"/>
    <property type="molecule type" value="Genomic_DNA"/>
</dbReference>
<reference evidence="3" key="1">
    <citation type="submission" date="2016-10" db="EMBL/GenBank/DDBJ databases">
        <authorList>
            <person name="Varghese N."/>
            <person name="Submissions S."/>
        </authorList>
    </citation>
    <scope>NUCLEOTIDE SEQUENCE [LARGE SCALE GENOMIC DNA]</scope>
    <source>
        <strain evidence="3">Nm44</strain>
    </source>
</reference>
<accession>A0A1I4V1E0</accession>
<evidence type="ECO:0000313" key="2">
    <source>
        <dbReference type="EMBL" id="SFM95018.1"/>
    </source>
</evidence>
<protein>
    <submittedName>
        <fullName evidence="2">Hypoxanthine-DNA glycosylase</fullName>
    </submittedName>
</protein>
<dbReference type="InterPro" id="IPR005122">
    <property type="entry name" value="Uracil-DNA_glycosylase-like"/>
</dbReference>
<dbReference type="InterPro" id="IPR026353">
    <property type="entry name" value="Hypoxan-DNA_Glyclase"/>
</dbReference>
<organism evidence="2 3">
    <name type="scientific">Nitrosomonas communis</name>
    <dbReference type="NCBI Taxonomy" id="44574"/>
    <lineage>
        <taxon>Bacteria</taxon>
        <taxon>Pseudomonadati</taxon>
        <taxon>Pseudomonadota</taxon>
        <taxon>Betaproteobacteria</taxon>
        <taxon>Nitrosomonadales</taxon>
        <taxon>Nitrosomonadaceae</taxon>
        <taxon>Nitrosomonas</taxon>
    </lineage>
</organism>
<name>A0A1I4V1E0_9PROT</name>
<dbReference type="RefSeq" id="WP_074906873.1">
    <property type="nucleotide sequence ID" value="NZ_FOUB01000074.1"/>
</dbReference>
<dbReference type="Gene3D" id="3.40.470.10">
    <property type="entry name" value="Uracil-DNA glycosylase-like domain"/>
    <property type="match status" value="1"/>
</dbReference>
<evidence type="ECO:0000313" key="3">
    <source>
        <dbReference type="Proteomes" id="UP000183287"/>
    </source>
</evidence>